<feature type="binding site" evidence="3">
    <location>
        <position position="126"/>
    </location>
    <ligand>
        <name>substrate</name>
    </ligand>
</feature>
<proteinExistence type="predicted"/>
<dbReference type="AlphaFoldDB" id="A0A9D2KKU8"/>
<dbReference type="GO" id="GO:0003824">
    <property type="term" value="F:catalytic activity"/>
    <property type="evidence" value="ECO:0007669"/>
    <property type="project" value="InterPro"/>
</dbReference>
<feature type="active site" description="Tele-AMP-histidine intermediate" evidence="2">
    <location>
        <position position="124"/>
    </location>
</feature>
<evidence type="ECO:0000259" key="5">
    <source>
        <dbReference type="PROSITE" id="PS51084"/>
    </source>
</evidence>
<evidence type="ECO:0000256" key="1">
    <source>
        <dbReference type="ARBA" id="ARBA00022741"/>
    </source>
</evidence>
<dbReference type="PROSITE" id="PS51084">
    <property type="entry name" value="HIT_2"/>
    <property type="match status" value="1"/>
</dbReference>
<organism evidence="6 7">
    <name type="scientific">Candidatus Mailhella merdigallinarum</name>
    <dbReference type="NCBI Taxonomy" id="2838658"/>
    <lineage>
        <taxon>Bacteria</taxon>
        <taxon>Pseudomonadati</taxon>
        <taxon>Thermodesulfobacteriota</taxon>
        <taxon>Desulfovibrionia</taxon>
        <taxon>Desulfovibrionales</taxon>
        <taxon>Desulfovibrionaceae</taxon>
        <taxon>Mailhella</taxon>
    </lineage>
</organism>
<evidence type="ECO:0000256" key="4">
    <source>
        <dbReference type="PROSITE-ProRule" id="PRU00464"/>
    </source>
</evidence>
<accession>A0A9D2KKU8</accession>
<dbReference type="SUPFAM" id="SSF54197">
    <property type="entry name" value="HIT-like"/>
    <property type="match status" value="1"/>
</dbReference>
<comment type="caution">
    <text evidence="6">The sequence shown here is derived from an EMBL/GenBank/DDBJ whole genome shotgun (WGS) entry which is preliminary data.</text>
</comment>
<dbReference type="PANTHER" id="PTHR42997">
    <property type="entry name" value="HIT FAMILY HYDROLASE"/>
    <property type="match status" value="1"/>
</dbReference>
<reference evidence="6" key="1">
    <citation type="journal article" date="2021" name="PeerJ">
        <title>Extensive microbial diversity within the chicken gut microbiome revealed by metagenomics and culture.</title>
        <authorList>
            <person name="Gilroy R."/>
            <person name="Ravi A."/>
            <person name="Getino M."/>
            <person name="Pursley I."/>
            <person name="Horton D.L."/>
            <person name="Alikhan N.F."/>
            <person name="Baker D."/>
            <person name="Gharbi K."/>
            <person name="Hall N."/>
            <person name="Watson M."/>
            <person name="Adriaenssens E.M."/>
            <person name="Foster-Nyarko E."/>
            <person name="Jarju S."/>
            <person name="Secka A."/>
            <person name="Antonio M."/>
            <person name="Oren A."/>
            <person name="Chaudhuri R.R."/>
            <person name="La Ragione R."/>
            <person name="Hildebrand F."/>
            <person name="Pallen M.J."/>
        </authorList>
    </citation>
    <scope>NUCLEOTIDE SEQUENCE</scope>
    <source>
        <strain evidence="6">CHK186-16707</strain>
    </source>
</reference>
<dbReference type="GO" id="GO:0000166">
    <property type="term" value="F:nucleotide binding"/>
    <property type="evidence" value="ECO:0007669"/>
    <property type="project" value="UniProtKB-KW"/>
</dbReference>
<dbReference type="EMBL" id="DXAN01000028">
    <property type="protein sequence ID" value="HJA09254.1"/>
    <property type="molecule type" value="Genomic_DNA"/>
</dbReference>
<evidence type="ECO:0000313" key="6">
    <source>
        <dbReference type="EMBL" id="HJA09254.1"/>
    </source>
</evidence>
<protein>
    <submittedName>
        <fullName evidence="6">HIT domain-containing protein</fullName>
    </submittedName>
</protein>
<keyword evidence="1" id="KW-0547">Nucleotide-binding</keyword>
<feature type="short sequence motif" description="Histidine triad motif" evidence="4">
    <location>
        <begin position="122"/>
        <end position="126"/>
    </location>
</feature>
<dbReference type="InterPro" id="IPR036265">
    <property type="entry name" value="HIT-like_sf"/>
</dbReference>
<evidence type="ECO:0000313" key="7">
    <source>
        <dbReference type="Proteomes" id="UP000824225"/>
    </source>
</evidence>
<dbReference type="InterPro" id="IPR052908">
    <property type="entry name" value="AP-4-A_phosphorylase"/>
</dbReference>
<feature type="domain" description="HIT" evidence="5">
    <location>
        <begin position="29"/>
        <end position="137"/>
    </location>
</feature>
<dbReference type="InterPro" id="IPR039383">
    <property type="entry name" value="FHIT"/>
</dbReference>
<evidence type="ECO:0000256" key="2">
    <source>
        <dbReference type="PIRSR" id="PIRSR639383-1"/>
    </source>
</evidence>
<evidence type="ECO:0000256" key="3">
    <source>
        <dbReference type="PIRSR" id="PIRSR639383-2"/>
    </source>
</evidence>
<gene>
    <name evidence="6" type="ORF">H9962_08720</name>
</gene>
<dbReference type="Pfam" id="PF01230">
    <property type="entry name" value="HIT"/>
    <property type="match status" value="1"/>
</dbReference>
<sequence>MKDLWAPWRMEYIMGPKPDRCVLCVPETADPARPEQDEERLVVHRGRFVFVMLNRYPYASGHLMVIPYRHVTDITELTPDESAELMSVTQLACRVLREASHPQGINIGINLGEAAGAGIRDHMHLHVVPRWNGDSSFMAVLDDVRVIPEHLKVTQKRLAPLFATFGARAVAPSGA</sequence>
<dbReference type="PANTHER" id="PTHR42997:SF1">
    <property type="entry name" value="AP-4-A PHOSPHORYLASE"/>
    <property type="match status" value="1"/>
</dbReference>
<dbReference type="InterPro" id="IPR011146">
    <property type="entry name" value="HIT-like"/>
</dbReference>
<feature type="binding site" evidence="3">
    <location>
        <position position="54"/>
    </location>
    <ligand>
        <name>substrate</name>
    </ligand>
</feature>
<dbReference type="CDD" id="cd01275">
    <property type="entry name" value="FHIT"/>
    <property type="match status" value="1"/>
</dbReference>
<dbReference type="Gene3D" id="3.30.428.10">
    <property type="entry name" value="HIT-like"/>
    <property type="match status" value="1"/>
</dbReference>
<name>A0A9D2KKU8_9BACT</name>
<reference evidence="6" key="2">
    <citation type="submission" date="2021-04" db="EMBL/GenBank/DDBJ databases">
        <authorList>
            <person name="Gilroy R."/>
        </authorList>
    </citation>
    <scope>NUCLEOTIDE SEQUENCE</scope>
    <source>
        <strain evidence="6">CHK186-16707</strain>
    </source>
</reference>
<dbReference type="Proteomes" id="UP000824225">
    <property type="component" value="Unassembled WGS sequence"/>
</dbReference>